<dbReference type="PROSITE" id="PS01124">
    <property type="entry name" value="HTH_ARAC_FAMILY_2"/>
    <property type="match status" value="1"/>
</dbReference>
<dbReference type="GO" id="GO:0043565">
    <property type="term" value="F:sequence-specific DNA binding"/>
    <property type="evidence" value="ECO:0007669"/>
    <property type="project" value="InterPro"/>
</dbReference>
<keyword evidence="6" id="KW-1185">Reference proteome</keyword>
<evidence type="ECO:0000313" key="5">
    <source>
        <dbReference type="EMBL" id="EAR20379.1"/>
    </source>
</evidence>
<dbReference type="Proteomes" id="UP000003374">
    <property type="component" value="Unassembled WGS sequence"/>
</dbReference>
<dbReference type="SUPFAM" id="SSF46689">
    <property type="entry name" value="Homeodomain-like"/>
    <property type="match status" value="2"/>
</dbReference>
<protein>
    <submittedName>
        <fullName evidence="5">Putative arac-family transcriptional regulator</fullName>
    </submittedName>
</protein>
<keyword evidence="3" id="KW-0804">Transcription</keyword>
<evidence type="ECO:0000259" key="4">
    <source>
        <dbReference type="PROSITE" id="PS01124"/>
    </source>
</evidence>
<gene>
    <name evidence="5" type="ORF">NB231_06890</name>
</gene>
<dbReference type="HOGENOM" id="CLU_000445_81_5_6"/>
<evidence type="ECO:0000313" key="6">
    <source>
        <dbReference type="Proteomes" id="UP000003374"/>
    </source>
</evidence>
<dbReference type="InterPro" id="IPR009057">
    <property type="entry name" value="Homeodomain-like_sf"/>
</dbReference>
<dbReference type="Pfam" id="PF12833">
    <property type="entry name" value="HTH_18"/>
    <property type="match status" value="1"/>
</dbReference>
<accession>A4BVB2</accession>
<evidence type="ECO:0000256" key="3">
    <source>
        <dbReference type="ARBA" id="ARBA00023163"/>
    </source>
</evidence>
<dbReference type="STRING" id="314278.NB231_06890"/>
<dbReference type="Gene3D" id="1.10.10.60">
    <property type="entry name" value="Homeodomain-like"/>
    <property type="match status" value="2"/>
</dbReference>
<dbReference type="InterPro" id="IPR050204">
    <property type="entry name" value="AraC_XylS_family_regulators"/>
</dbReference>
<dbReference type="PROSITE" id="PS00041">
    <property type="entry name" value="HTH_ARAC_FAMILY_1"/>
    <property type="match status" value="1"/>
</dbReference>
<evidence type="ECO:0000256" key="2">
    <source>
        <dbReference type="ARBA" id="ARBA00023125"/>
    </source>
</evidence>
<dbReference type="InterPro" id="IPR020449">
    <property type="entry name" value="Tscrpt_reg_AraC-type_HTH"/>
</dbReference>
<name>A4BVB2_9GAMM</name>
<organism evidence="5 6">
    <name type="scientific">Nitrococcus mobilis Nb-231</name>
    <dbReference type="NCBI Taxonomy" id="314278"/>
    <lineage>
        <taxon>Bacteria</taxon>
        <taxon>Pseudomonadati</taxon>
        <taxon>Pseudomonadota</taxon>
        <taxon>Gammaproteobacteria</taxon>
        <taxon>Chromatiales</taxon>
        <taxon>Ectothiorhodospiraceae</taxon>
        <taxon>Nitrococcus</taxon>
    </lineage>
</organism>
<dbReference type="PANTHER" id="PTHR46796:SF7">
    <property type="entry name" value="ARAC FAMILY TRANSCRIPTIONAL REGULATOR"/>
    <property type="match status" value="1"/>
</dbReference>
<dbReference type="EMBL" id="AAOF01000024">
    <property type="protein sequence ID" value="EAR20379.1"/>
    <property type="molecule type" value="Genomic_DNA"/>
</dbReference>
<dbReference type="InterPro" id="IPR018062">
    <property type="entry name" value="HTH_AraC-typ_CS"/>
</dbReference>
<dbReference type="AlphaFoldDB" id="A4BVB2"/>
<reference evidence="5 6" key="1">
    <citation type="submission" date="2006-02" db="EMBL/GenBank/DDBJ databases">
        <authorList>
            <person name="Waterbury J."/>
            <person name="Ferriera S."/>
            <person name="Johnson J."/>
            <person name="Kravitz S."/>
            <person name="Halpern A."/>
            <person name="Remington K."/>
            <person name="Beeson K."/>
            <person name="Tran B."/>
            <person name="Rogers Y.-H."/>
            <person name="Friedman R."/>
            <person name="Venter J.C."/>
        </authorList>
    </citation>
    <scope>NUCLEOTIDE SEQUENCE [LARGE SCALE GENOMIC DNA]</scope>
    <source>
        <strain evidence="5 6">Nb-231</strain>
    </source>
</reference>
<dbReference type="PRINTS" id="PR00032">
    <property type="entry name" value="HTHARAC"/>
</dbReference>
<evidence type="ECO:0000256" key="1">
    <source>
        <dbReference type="ARBA" id="ARBA00023015"/>
    </source>
</evidence>
<keyword evidence="1" id="KW-0805">Transcription regulation</keyword>
<feature type="domain" description="HTH araC/xylS-type" evidence="4">
    <location>
        <begin position="28"/>
        <end position="126"/>
    </location>
</feature>
<dbReference type="InterPro" id="IPR018060">
    <property type="entry name" value="HTH_AraC"/>
</dbReference>
<dbReference type="SMART" id="SM00342">
    <property type="entry name" value="HTH_ARAC"/>
    <property type="match status" value="1"/>
</dbReference>
<dbReference type="GO" id="GO:0003700">
    <property type="term" value="F:DNA-binding transcription factor activity"/>
    <property type="evidence" value="ECO:0007669"/>
    <property type="project" value="InterPro"/>
</dbReference>
<dbReference type="PANTHER" id="PTHR46796">
    <property type="entry name" value="HTH-TYPE TRANSCRIPTIONAL ACTIVATOR RHAS-RELATED"/>
    <property type="match status" value="1"/>
</dbReference>
<proteinExistence type="predicted"/>
<comment type="caution">
    <text evidence="5">The sequence shown here is derived from an EMBL/GenBank/DDBJ whole genome shotgun (WGS) entry which is preliminary data.</text>
</comment>
<dbReference type="eggNOG" id="COG2207">
    <property type="taxonomic scope" value="Bacteria"/>
</dbReference>
<sequence>MEAVRRYAESLPEDQTGWLAGLKDPYVARALALLHARLSKAWSVGELGRRVGLSRSALADRFNQVIGLPPMQYLTQWRMQFAAQELRHSNKSIMQVALEVGYDSEAAFARAFKRVMGKPPVTWRRQSAGTAAG</sequence>
<keyword evidence="2" id="KW-0238">DNA-binding</keyword>